<feature type="non-terminal residue" evidence="5">
    <location>
        <position position="1"/>
    </location>
</feature>
<keyword evidence="6" id="KW-1185">Reference proteome</keyword>
<reference evidence="6" key="1">
    <citation type="journal article" date="2016" name="Proc. Natl. Acad. Sci. U.S.A.">
        <title>Comparative genomics of biotechnologically important yeasts.</title>
        <authorList>
            <person name="Riley R."/>
            <person name="Haridas S."/>
            <person name="Wolfe K.H."/>
            <person name="Lopes M.R."/>
            <person name="Hittinger C.T."/>
            <person name="Goeker M."/>
            <person name="Salamov A.A."/>
            <person name="Wisecaver J.H."/>
            <person name="Long T.M."/>
            <person name="Calvey C.H."/>
            <person name="Aerts A.L."/>
            <person name="Barry K.W."/>
            <person name="Choi C."/>
            <person name="Clum A."/>
            <person name="Coughlan A.Y."/>
            <person name="Deshpande S."/>
            <person name="Douglass A.P."/>
            <person name="Hanson S.J."/>
            <person name="Klenk H.-P."/>
            <person name="LaButti K.M."/>
            <person name="Lapidus A."/>
            <person name="Lindquist E.A."/>
            <person name="Lipzen A.M."/>
            <person name="Meier-Kolthoff J.P."/>
            <person name="Ohm R.A."/>
            <person name="Otillar R.P."/>
            <person name="Pangilinan J.L."/>
            <person name="Peng Y."/>
            <person name="Rokas A."/>
            <person name="Rosa C.A."/>
            <person name="Scheuner C."/>
            <person name="Sibirny A.A."/>
            <person name="Slot J.C."/>
            <person name="Stielow J.B."/>
            <person name="Sun H."/>
            <person name="Kurtzman C.P."/>
            <person name="Blackwell M."/>
            <person name="Grigoriev I.V."/>
            <person name="Jeffries T.W."/>
        </authorList>
    </citation>
    <scope>NUCLEOTIDE SEQUENCE [LARGE SCALE GENOMIC DNA]</scope>
    <source>
        <strain evidence="6">NRRL Y-1626</strain>
    </source>
</reference>
<proteinExistence type="predicted"/>
<evidence type="ECO:0000256" key="3">
    <source>
        <dbReference type="SAM" id="MobiDB-lite"/>
    </source>
</evidence>
<feature type="compositionally biased region" description="Acidic residues" evidence="3">
    <location>
        <begin position="308"/>
        <end position="317"/>
    </location>
</feature>
<evidence type="ECO:0000313" key="5">
    <source>
        <dbReference type="EMBL" id="OBA25418.1"/>
    </source>
</evidence>
<dbReference type="InterPro" id="IPR016130">
    <property type="entry name" value="Tyr_Pase_AS"/>
</dbReference>
<gene>
    <name evidence="5" type="ORF">HANVADRAFT_17566</name>
</gene>
<dbReference type="InterPro" id="IPR029021">
    <property type="entry name" value="Prot-tyrosine_phosphatase-like"/>
</dbReference>
<dbReference type="PROSITE" id="PS00383">
    <property type="entry name" value="TYR_PHOSPHATASE_1"/>
    <property type="match status" value="1"/>
</dbReference>
<protein>
    <submittedName>
        <fullName evidence="5">Phosphatases II</fullName>
    </submittedName>
</protein>
<feature type="binding site" evidence="2">
    <location>
        <begin position="148"/>
        <end position="149"/>
    </location>
    <ligand>
        <name>substrate</name>
    </ligand>
</feature>
<dbReference type="GO" id="GO:0046856">
    <property type="term" value="P:phosphatidylinositol dephosphorylation"/>
    <property type="evidence" value="ECO:0007669"/>
    <property type="project" value="TreeGrafter"/>
</dbReference>
<dbReference type="GO" id="GO:0004438">
    <property type="term" value="F:phosphatidylinositol-3-phosphate phosphatase activity"/>
    <property type="evidence" value="ECO:0007669"/>
    <property type="project" value="TreeGrafter"/>
</dbReference>
<feature type="non-terminal residue" evidence="5">
    <location>
        <position position="432"/>
    </location>
</feature>
<feature type="domain" description="Myotubularin phosphatase" evidence="4">
    <location>
        <begin position="1"/>
        <end position="432"/>
    </location>
</feature>
<sequence length="432" mass="50941">ELWQVSDINKNYTICSTYPQNLILPKKISPSLINHLKNYRDQQRFPILSHFNGKNVLLRCAQPMMGVLNKNSIQDENLIKEYIKTADSTSMELNNKSKLMIVDCRPLKNAMAQQYIMGGGSEQVLNYQYADIPGKYDTTKKLFLNMPNIHIVSSQFEQIFLKYTLNGIKSKSNLINEEGEQKEDEEDDEQVIVFNPLDFNWYETIANVLENLDYLLKEYLLNSTHFLIHCTHGWDRTSMLTSLMMICSDPFYRTIKGFFLLIQLEWLDYGFRFAERFDVKVSNMSNELESMDSFAEEEMEKEEKVEEIGEQEEEEEDSKPKGGKSPVMIHFLDLVWQIVNQQPDKFEYNEFFLLKFLDNVVSGKFSEFINDCDMERKGFFKENGFSSNDYHWSKFFEINQNYINKNFKQLGNENIKCDEEWIFPDSKKVAIW</sequence>
<evidence type="ECO:0000256" key="2">
    <source>
        <dbReference type="PIRSR" id="PIRSR630564-2"/>
    </source>
</evidence>
<dbReference type="PANTHER" id="PTHR10807">
    <property type="entry name" value="MYOTUBULARIN-RELATED"/>
    <property type="match status" value="1"/>
</dbReference>
<dbReference type="InterPro" id="IPR030564">
    <property type="entry name" value="Myotubularin"/>
</dbReference>
<dbReference type="GO" id="GO:0005737">
    <property type="term" value="C:cytoplasm"/>
    <property type="evidence" value="ECO:0007669"/>
    <property type="project" value="TreeGrafter"/>
</dbReference>
<feature type="region of interest" description="Disordered" evidence="3">
    <location>
        <begin position="292"/>
        <end position="324"/>
    </location>
</feature>
<feature type="active site" description="Phosphocysteine intermediate" evidence="1">
    <location>
        <position position="230"/>
    </location>
</feature>
<evidence type="ECO:0000256" key="1">
    <source>
        <dbReference type="PIRSR" id="PIRSR630564-1"/>
    </source>
</evidence>
<dbReference type="PANTHER" id="PTHR10807:SF128">
    <property type="entry name" value="PHOSPHATIDYLINOSITOL-3,5-BISPHOSPHATE 3-PHOSPHATASE"/>
    <property type="match status" value="1"/>
</dbReference>
<dbReference type="Pfam" id="PF06602">
    <property type="entry name" value="Myotub-related"/>
    <property type="match status" value="1"/>
</dbReference>
<comment type="caution">
    <text evidence="5">The sequence shown here is derived from an EMBL/GenBank/DDBJ whole genome shotgun (WGS) entry which is preliminary data.</text>
</comment>
<name>A0A1B7T9N3_9ASCO</name>
<dbReference type="InterPro" id="IPR010569">
    <property type="entry name" value="Myotubularin-like_Pase_dom"/>
</dbReference>
<organism evidence="5 6">
    <name type="scientific">Hanseniaspora valbyensis NRRL Y-1626</name>
    <dbReference type="NCBI Taxonomy" id="766949"/>
    <lineage>
        <taxon>Eukaryota</taxon>
        <taxon>Fungi</taxon>
        <taxon>Dikarya</taxon>
        <taxon>Ascomycota</taxon>
        <taxon>Saccharomycotina</taxon>
        <taxon>Saccharomycetes</taxon>
        <taxon>Saccharomycodales</taxon>
        <taxon>Saccharomycodaceae</taxon>
        <taxon>Hanseniaspora</taxon>
    </lineage>
</organism>
<accession>A0A1B7T9N3</accession>
<feature type="binding site" evidence="2">
    <location>
        <begin position="230"/>
        <end position="236"/>
    </location>
    <ligand>
        <name>substrate</name>
    </ligand>
</feature>
<dbReference type="PROSITE" id="PS51339">
    <property type="entry name" value="PPASE_MYOTUBULARIN"/>
    <property type="match status" value="1"/>
</dbReference>
<dbReference type="EMBL" id="LXPE01000111">
    <property type="protein sequence ID" value="OBA25418.1"/>
    <property type="molecule type" value="Genomic_DNA"/>
</dbReference>
<dbReference type="GO" id="GO:0016020">
    <property type="term" value="C:membrane"/>
    <property type="evidence" value="ECO:0007669"/>
    <property type="project" value="TreeGrafter"/>
</dbReference>
<dbReference type="Proteomes" id="UP000092321">
    <property type="component" value="Unassembled WGS sequence"/>
</dbReference>
<dbReference type="OrthoDB" id="271628at2759"/>
<evidence type="ECO:0000259" key="4">
    <source>
        <dbReference type="PROSITE" id="PS51339"/>
    </source>
</evidence>
<dbReference type="AlphaFoldDB" id="A0A1B7T9N3"/>
<evidence type="ECO:0000313" key="6">
    <source>
        <dbReference type="Proteomes" id="UP000092321"/>
    </source>
</evidence>
<dbReference type="SUPFAM" id="SSF52799">
    <property type="entry name" value="(Phosphotyrosine protein) phosphatases II"/>
    <property type="match status" value="1"/>
</dbReference>